<sequence>MCLDIVRFADPQLLGRYSAQFRQGFVAAKGFSAQELDAFNAAKQGLKGAKLYSCKVLERNDSSELQRFSKKADFLAAKGFSPQMCSWAANSKGIKLLMQPFSPERCFIDLETANVLAGNGVFVVIFFSDFLEAKGLKLSQLIKNACACVKICTSAGAKIMLASGAKSEHQLRQAKDLSSFGVLLGMGREQALAAVRGNPKLLFLGGVK</sequence>
<proteinExistence type="predicted"/>
<dbReference type="Proteomes" id="UP000565078">
    <property type="component" value="Unassembled WGS sequence"/>
</dbReference>
<dbReference type="AlphaFoldDB" id="A0A7J4IX89"/>
<name>A0A7J4IX89_9ARCH</name>
<dbReference type="EMBL" id="DUGC01000080">
    <property type="protein sequence ID" value="HIH10028.1"/>
    <property type="molecule type" value="Genomic_DNA"/>
</dbReference>
<accession>A0A7J4IX89</accession>
<dbReference type="Pfam" id="PF01876">
    <property type="entry name" value="RNase_P_p30"/>
    <property type="match status" value="1"/>
</dbReference>
<dbReference type="Gene3D" id="3.20.20.140">
    <property type="entry name" value="Metal-dependent hydrolases"/>
    <property type="match status" value="1"/>
</dbReference>
<gene>
    <name evidence="2" type="ORF">HA254_05170</name>
</gene>
<evidence type="ECO:0000256" key="1">
    <source>
        <dbReference type="ARBA" id="ARBA00022694"/>
    </source>
</evidence>
<evidence type="ECO:0000313" key="3">
    <source>
        <dbReference type="Proteomes" id="UP000565078"/>
    </source>
</evidence>
<dbReference type="InterPro" id="IPR002738">
    <property type="entry name" value="RNase_P_p30"/>
</dbReference>
<dbReference type="SUPFAM" id="SSF89550">
    <property type="entry name" value="PHP domain-like"/>
    <property type="match status" value="1"/>
</dbReference>
<reference evidence="3" key="1">
    <citation type="journal article" date="2020" name="bioRxiv">
        <title>A rank-normalized archaeal taxonomy based on genome phylogeny resolves widespread incomplete and uneven classifications.</title>
        <authorList>
            <person name="Rinke C."/>
            <person name="Chuvochina M."/>
            <person name="Mussig A.J."/>
            <person name="Chaumeil P.-A."/>
            <person name="Waite D.W."/>
            <person name="Whitman W.B."/>
            <person name="Parks D.H."/>
            <person name="Hugenholtz P."/>
        </authorList>
    </citation>
    <scope>NUCLEOTIDE SEQUENCE [LARGE SCALE GENOMIC DNA]</scope>
</reference>
<protein>
    <submittedName>
        <fullName evidence="2">Uncharacterized protein</fullName>
    </submittedName>
</protein>
<dbReference type="GO" id="GO:0008033">
    <property type="term" value="P:tRNA processing"/>
    <property type="evidence" value="ECO:0007669"/>
    <property type="project" value="UniProtKB-KW"/>
</dbReference>
<evidence type="ECO:0000313" key="2">
    <source>
        <dbReference type="EMBL" id="HIH10028.1"/>
    </source>
</evidence>
<comment type="caution">
    <text evidence="2">The sequence shown here is derived from an EMBL/GenBank/DDBJ whole genome shotgun (WGS) entry which is preliminary data.</text>
</comment>
<keyword evidence="1" id="KW-0819">tRNA processing</keyword>
<dbReference type="InterPro" id="IPR016195">
    <property type="entry name" value="Pol/histidinol_Pase-like"/>
</dbReference>
<organism evidence="2 3">
    <name type="scientific">Candidatus Iainarchaeum sp</name>
    <dbReference type="NCBI Taxonomy" id="3101447"/>
    <lineage>
        <taxon>Archaea</taxon>
        <taxon>Candidatus Iainarchaeota</taxon>
        <taxon>Candidatus Iainarchaeia</taxon>
        <taxon>Candidatus Iainarchaeales</taxon>
        <taxon>Candidatus Iainarchaeaceae</taxon>
        <taxon>Candidatus Iainarchaeum</taxon>
    </lineage>
</organism>